<keyword evidence="2 4" id="KW-0863">Zinc-finger</keyword>
<dbReference type="GO" id="GO:0008270">
    <property type="term" value="F:zinc ion binding"/>
    <property type="evidence" value="ECO:0007669"/>
    <property type="project" value="UniProtKB-UniRule"/>
</dbReference>
<dbReference type="Proteomes" id="UP001303889">
    <property type="component" value="Unassembled WGS sequence"/>
</dbReference>
<dbReference type="GO" id="GO:0000492">
    <property type="term" value="P:box C/D snoRNP assembly"/>
    <property type="evidence" value="ECO:0007669"/>
    <property type="project" value="TreeGrafter"/>
</dbReference>
<feature type="compositionally biased region" description="Low complexity" evidence="5">
    <location>
        <begin position="41"/>
        <end position="55"/>
    </location>
</feature>
<feature type="domain" description="HIT-type" evidence="6">
    <location>
        <begin position="68"/>
        <end position="104"/>
    </location>
</feature>
<dbReference type="PROSITE" id="PS51083">
    <property type="entry name" value="ZF_HIT"/>
    <property type="match status" value="1"/>
</dbReference>
<dbReference type="PANTHER" id="PTHR13483">
    <property type="entry name" value="BOX C_D SNORNA PROTEIN 1-RELATED"/>
    <property type="match status" value="1"/>
</dbReference>
<dbReference type="GO" id="GO:0048254">
    <property type="term" value="P:snoRNA localization"/>
    <property type="evidence" value="ECO:0007669"/>
    <property type="project" value="TreeGrafter"/>
</dbReference>
<dbReference type="InterPro" id="IPR013087">
    <property type="entry name" value="Znf_C2H2_type"/>
</dbReference>
<evidence type="ECO:0000256" key="2">
    <source>
        <dbReference type="ARBA" id="ARBA00022771"/>
    </source>
</evidence>
<keyword evidence="3" id="KW-0862">Zinc</keyword>
<reference evidence="7" key="2">
    <citation type="submission" date="2023-05" db="EMBL/GenBank/DDBJ databases">
        <authorList>
            <consortium name="Lawrence Berkeley National Laboratory"/>
            <person name="Steindorff A."/>
            <person name="Hensen N."/>
            <person name="Bonometti L."/>
            <person name="Westerberg I."/>
            <person name="Brannstrom I.O."/>
            <person name="Guillou S."/>
            <person name="Cros-Aarteil S."/>
            <person name="Calhoun S."/>
            <person name="Haridas S."/>
            <person name="Kuo A."/>
            <person name="Mondo S."/>
            <person name="Pangilinan J."/>
            <person name="Riley R."/>
            <person name="Labutti K."/>
            <person name="Andreopoulos B."/>
            <person name="Lipzen A."/>
            <person name="Chen C."/>
            <person name="Yanf M."/>
            <person name="Daum C."/>
            <person name="Ng V."/>
            <person name="Clum A."/>
            <person name="Ohm R."/>
            <person name="Martin F."/>
            <person name="Silar P."/>
            <person name="Natvig D."/>
            <person name="Lalanne C."/>
            <person name="Gautier V."/>
            <person name="Ament-Velasquez S.L."/>
            <person name="Kruys A."/>
            <person name="Hutchinson M.I."/>
            <person name="Powell A.J."/>
            <person name="Barry K."/>
            <person name="Miller A.N."/>
            <person name="Grigoriev I.V."/>
            <person name="Debuchy R."/>
            <person name="Gladieux P."/>
            <person name="Thoren M.H."/>
            <person name="Johannesson H."/>
        </authorList>
    </citation>
    <scope>NUCLEOTIDE SEQUENCE</scope>
    <source>
        <strain evidence="7">CBS 103.79</strain>
    </source>
</reference>
<proteinExistence type="predicted"/>
<comment type="caution">
    <text evidence="7">The sequence shown here is derived from an EMBL/GenBank/DDBJ whole genome shotgun (WGS) entry which is preliminary data.</text>
</comment>
<feature type="compositionally biased region" description="Basic and acidic residues" evidence="5">
    <location>
        <begin position="95"/>
        <end position="109"/>
    </location>
</feature>
<dbReference type="InterPro" id="IPR007529">
    <property type="entry name" value="Znf_HIT"/>
</dbReference>
<accession>A0AAN6MJR1</accession>
<evidence type="ECO:0000313" key="7">
    <source>
        <dbReference type="EMBL" id="KAK3901133.1"/>
    </source>
</evidence>
<organism evidence="7 8">
    <name type="scientific">Staphylotrichum tortipilum</name>
    <dbReference type="NCBI Taxonomy" id="2831512"/>
    <lineage>
        <taxon>Eukaryota</taxon>
        <taxon>Fungi</taxon>
        <taxon>Dikarya</taxon>
        <taxon>Ascomycota</taxon>
        <taxon>Pezizomycotina</taxon>
        <taxon>Sordariomycetes</taxon>
        <taxon>Sordariomycetidae</taxon>
        <taxon>Sordariales</taxon>
        <taxon>Chaetomiaceae</taxon>
        <taxon>Staphylotrichum</taxon>
    </lineage>
</organism>
<evidence type="ECO:0000256" key="3">
    <source>
        <dbReference type="ARBA" id="ARBA00022833"/>
    </source>
</evidence>
<keyword evidence="1" id="KW-0479">Metal-binding</keyword>
<dbReference type="Pfam" id="PF04438">
    <property type="entry name" value="zf-HIT"/>
    <property type="match status" value="1"/>
</dbReference>
<keyword evidence="8" id="KW-1185">Reference proteome</keyword>
<dbReference type="EMBL" id="MU855606">
    <property type="protein sequence ID" value="KAK3901133.1"/>
    <property type="molecule type" value="Genomic_DNA"/>
</dbReference>
<feature type="compositionally biased region" description="Polar residues" evidence="5">
    <location>
        <begin position="112"/>
        <end position="122"/>
    </location>
</feature>
<dbReference type="SUPFAM" id="SSF144232">
    <property type="entry name" value="HIT/MYND zinc finger-like"/>
    <property type="match status" value="1"/>
</dbReference>
<dbReference type="GO" id="GO:0000463">
    <property type="term" value="P:maturation of LSU-rRNA from tricistronic rRNA transcript (SSU-rRNA, 5.8S rRNA, LSU-rRNA)"/>
    <property type="evidence" value="ECO:0007669"/>
    <property type="project" value="TreeGrafter"/>
</dbReference>
<feature type="region of interest" description="Disordered" evidence="5">
    <location>
        <begin position="181"/>
        <end position="205"/>
    </location>
</feature>
<name>A0AAN6MJR1_9PEZI</name>
<dbReference type="PANTHER" id="PTHR13483:SF11">
    <property type="entry name" value="ZINC FINGER HIT DOMAIN-CONTAINING PROTEIN 3"/>
    <property type="match status" value="1"/>
</dbReference>
<dbReference type="GO" id="GO:0005634">
    <property type="term" value="C:nucleus"/>
    <property type="evidence" value="ECO:0007669"/>
    <property type="project" value="TreeGrafter"/>
</dbReference>
<reference evidence="7" key="1">
    <citation type="journal article" date="2023" name="Mol. Phylogenet. Evol.">
        <title>Genome-scale phylogeny and comparative genomics of the fungal order Sordariales.</title>
        <authorList>
            <person name="Hensen N."/>
            <person name="Bonometti L."/>
            <person name="Westerberg I."/>
            <person name="Brannstrom I.O."/>
            <person name="Guillou S."/>
            <person name="Cros-Aarteil S."/>
            <person name="Calhoun S."/>
            <person name="Haridas S."/>
            <person name="Kuo A."/>
            <person name="Mondo S."/>
            <person name="Pangilinan J."/>
            <person name="Riley R."/>
            <person name="LaButti K."/>
            <person name="Andreopoulos B."/>
            <person name="Lipzen A."/>
            <person name="Chen C."/>
            <person name="Yan M."/>
            <person name="Daum C."/>
            <person name="Ng V."/>
            <person name="Clum A."/>
            <person name="Steindorff A."/>
            <person name="Ohm R.A."/>
            <person name="Martin F."/>
            <person name="Silar P."/>
            <person name="Natvig D.O."/>
            <person name="Lalanne C."/>
            <person name="Gautier V."/>
            <person name="Ament-Velasquez S.L."/>
            <person name="Kruys A."/>
            <person name="Hutchinson M.I."/>
            <person name="Powell A.J."/>
            <person name="Barry K."/>
            <person name="Miller A.N."/>
            <person name="Grigoriev I.V."/>
            <person name="Debuchy R."/>
            <person name="Gladieux P."/>
            <person name="Hiltunen Thoren M."/>
            <person name="Johannesson H."/>
        </authorList>
    </citation>
    <scope>NUCLEOTIDE SEQUENCE</scope>
    <source>
        <strain evidence="7">CBS 103.79</strain>
    </source>
</reference>
<dbReference type="InterPro" id="IPR051639">
    <property type="entry name" value="BCD1"/>
</dbReference>
<dbReference type="PROSITE" id="PS00028">
    <property type="entry name" value="ZINC_FINGER_C2H2_1"/>
    <property type="match status" value="1"/>
</dbReference>
<sequence length="271" mass="28811">MSLGHAGDPESGDMPSNETAVASSSALGSDSPEPTAPRPADPSAADPSLGAADEPSSPPRKKPEPRLCGVCGTQPGKYKCPRCSLPYCSVACNKQHKENHPPDAPKPEPHPTASTSSTTQNPAAADADPYSILLEHRSAFHRLFQRYPTLPAELARIQETTLPPADTNSDPLSRFTASIPGYNNTNSGGGGGRNGRPQKPWTRDVGLRRGAEALRKARTDPSDTGDGVREFCDLVRMLLERGKGEAERAVQAEVAAEEARVIEQLMREEGG</sequence>
<evidence type="ECO:0000259" key="6">
    <source>
        <dbReference type="PROSITE" id="PS51083"/>
    </source>
</evidence>
<feature type="region of interest" description="Disordered" evidence="5">
    <location>
        <begin position="94"/>
        <end position="124"/>
    </location>
</feature>
<feature type="region of interest" description="Disordered" evidence="5">
    <location>
        <begin position="1"/>
        <end position="68"/>
    </location>
</feature>
<gene>
    <name evidence="7" type="ORF">C8A05DRAFT_45156</name>
</gene>
<dbReference type="GO" id="GO:0070761">
    <property type="term" value="C:pre-snoRNP complex"/>
    <property type="evidence" value="ECO:0007669"/>
    <property type="project" value="TreeGrafter"/>
</dbReference>
<dbReference type="AlphaFoldDB" id="A0AAN6MJR1"/>
<evidence type="ECO:0000256" key="4">
    <source>
        <dbReference type="PROSITE-ProRule" id="PRU00453"/>
    </source>
</evidence>
<evidence type="ECO:0000313" key="8">
    <source>
        <dbReference type="Proteomes" id="UP001303889"/>
    </source>
</evidence>
<protein>
    <recommendedName>
        <fullName evidence="6">HIT-type domain-containing protein</fullName>
    </recommendedName>
</protein>
<evidence type="ECO:0000256" key="5">
    <source>
        <dbReference type="SAM" id="MobiDB-lite"/>
    </source>
</evidence>
<evidence type="ECO:0000256" key="1">
    <source>
        <dbReference type="ARBA" id="ARBA00022723"/>
    </source>
</evidence>
<dbReference type="CDD" id="cd23024">
    <property type="entry name" value="zf-HIT_ZNHIT2-3"/>
    <property type="match status" value="1"/>
</dbReference>
<feature type="compositionally biased region" description="Polar residues" evidence="5">
    <location>
        <begin position="14"/>
        <end position="28"/>
    </location>
</feature>
<dbReference type="Gene3D" id="3.30.60.190">
    <property type="match status" value="1"/>
</dbReference>